<evidence type="ECO:0000259" key="8">
    <source>
        <dbReference type="PROSITE" id="PS50252"/>
    </source>
</evidence>
<dbReference type="Proteomes" id="UP001176940">
    <property type="component" value="Unassembled WGS sequence"/>
</dbReference>
<dbReference type="InterPro" id="IPR018186">
    <property type="entry name" value="TF_T-box_CS"/>
</dbReference>
<evidence type="ECO:0000313" key="9">
    <source>
        <dbReference type="EMBL" id="CAJ0934152.1"/>
    </source>
</evidence>
<feature type="compositionally biased region" description="Basic and acidic residues" evidence="7">
    <location>
        <begin position="266"/>
        <end position="276"/>
    </location>
</feature>
<dbReference type="PANTHER" id="PTHR11267:SF32">
    <property type="entry name" value="MAX GENE-ASSOCIATED PROTEIN"/>
    <property type="match status" value="1"/>
</dbReference>
<name>A0ABN9L929_9NEOB</name>
<protein>
    <recommendedName>
        <fullName evidence="8">T-box domain-containing protein</fullName>
    </recommendedName>
</protein>
<dbReference type="SUPFAM" id="SSF49417">
    <property type="entry name" value="p53-like transcription factors"/>
    <property type="match status" value="1"/>
</dbReference>
<evidence type="ECO:0000313" key="10">
    <source>
        <dbReference type="Proteomes" id="UP001176940"/>
    </source>
</evidence>
<organism evidence="9 10">
    <name type="scientific">Ranitomeya imitator</name>
    <name type="common">mimic poison frog</name>
    <dbReference type="NCBI Taxonomy" id="111125"/>
    <lineage>
        <taxon>Eukaryota</taxon>
        <taxon>Metazoa</taxon>
        <taxon>Chordata</taxon>
        <taxon>Craniata</taxon>
        <taxon>Vertebrata</taxon>
        <taxon>Euteleostomi</taxon>
        <taxon>Amphibia</taxon>
        <taxon>Batrachia</taxon>
        <taxon>Anura</taxon>
        <taxon>Neobatrachia</taxon>
        <taxon>Hyloidea</taxon>
        <taxon>Dendrobatidae</taxon>
        <taxon>Dendrobatinae</taxon>
        <taxon>Ranitomeya</taxon>
    </lineage>
</organism>
<evidence type="ECO:0000256" key="3">
    <source>
        <dbReference type="ARBA" id="ARBA00023125"/>
    </source>
</evidence>
<evidence type="ECO:0000256" key="2">
    <source>
        <dbReference type="ARBA" id="ARBA00023015"/>
    </source>
</evidence>
<keyword evidence="10" id="KW-1185">Reference proteome</keyword>
<evidence type="ECO:0000256" key="5">
    <source>
        <dbReference type="ARBA" id="ARBA00023242"/>
    </source>
</evidence>
<dbReference type="Gene3D" id="2.60.40.820">
    <property type="entry name" value="Transcription factor, T-box"/>
    <property type="match status" value="1"/>
</dbReference>
<dbReference type="PANTHER" id="PTHR11267">
    <property type="entry name" value="T-BOX PROTEIN-RELATED"/>
    <property type="match status" value="1"/>
</dbReference>
<dbReference type="CDD" id="cd20195">
    <property type="entry name" value="T-box_MGA-like"/>
    <property type="match status" value="1"/>
</dbReference>
<dbReference type="PROSITE" id="PS01264">
    <property type="entry name" value="TBOX_2"/>
    <property type="match status" value="1"/>
</dbReference>
<keyword evidence="4" id="KW-0804">Transcription</keyword>
<proteinExistence type="predicted"/>
<evidence type="ECO:0000256" key="7">
    <source>
        <dbReference type="SAM" id="MobiDB-lite"/>
    </source>
</evidence>
<dbReference type="Pfam" id="PF00907">
    <property type="entry name" value="T-box"/>
    <property type="match status" value="1"/>
</dbReference>
<feature type="region of interest" description="Disordered" evidence="7">
    <location>
        <begin position="264"/>
        <end position="287"/>
    </location>
</feature>
<comment type="caution">
    <text evidence="6">Lacks conserved residue(s) required for the propagation of feature annotation.</text>
</comment>
<accession>A0ABN9L929</accession>
<keyword evidence="2" id="KW-0805">Transcription regulation</keyword>
<dbReference type="PRINTS" id="PR00937">
    <property type="entry name" value="TBOX"/>
</dbReference>
<dbReference type="InterPro" id="IPR036960">
    <property type="entry name" value="T-box_sf"/>
</dbReference>
<gene>
    <name evidence="9" type="ORF">RIMI_LOCUS5804380</name>
</gene>
<dbReference type="InterPro" id="IPR001699">
    <property type="entry name" value="TF_T-box"/>
</dbReference>
<keyword evidence="3 6" id="KW-0238">DNA-binding</keyword>
<evidence type="ECO:0000256" key="1">
    <source>
        <dbReference type="ARBA" id="ARBA00004123"/>
    </source>
</evidence>
<sequence length="520" mass="58355">MNMRLHPYGSGVHIHNFNERSHVTAEQGKSCSTRRPAVRGKEPGTPGAAPVITTSPSESKSDFFLSANCVSGEITVTLDNNNMWNEFYRCNTEMVLAKQGRRMFPYCRYWISGLNPHLKYILVMDITPLDNYRHKWNGKWWEPGGKADPHVLGRVFIHPESPSTGQYWMHQPVSFYKLKLTNNILDQDGHIILHSMHRYLPRLHVVPAEKASEVIQLNGPDVHTFTFPQTEFIAVTAYQNFQITQLKIDCNPFAKGFREGMVTGRPGKDVKHKSESEVDSMSSKNDVENKDLSNMEKLQELFRMSEYLDCDKENERFSSVQDLLRFTKSKSELAKNSKQNEDVIERTLCGIHLVSNLSCCKPAISEAGDSDKLILKSRGFLHFRRSLLSFPEPSLLVPAVAVLLPSGLLPNYPCIGVVIAGSLAAGCISTVTQRVHSLSGSSVLTVTIGLHSDFIRVDSLTCDWLSFTRTITIMAVMGAFSWHRSAHGPYAAEVTPCLPEIASQRTDKSKYTQSVIDSNM</sequence>
<evidence type="ECO:0000256" key="6">
    <source>
        <dbReference type="PROSITE-ProRule" id="PRU00201"/>
    </source>
</evidence>
<comment type="caution">
    <text evidence="9">The sequence shown here is derived from an EMBL/GenBank/DDBJ whole genome shotgun (WGS) entry which is preliminary data.</text>
</comment>
<reference evidence="9" key="1">
    <citation type="submission" date="2023-07" db="EMBL/GenBank/DDBJ databases">
        <authorList>
            <person name="Stuckert A."/>
        </authorList>
    </citation>
    <scope>NUCLEOTIDE SEQUENCE</scope>
</reference>
<dbReference type="PROSITE" id="PS50252">
    <property type="entry name" value="TBOX_3"/>
    <property type="match status" value="1"/>
</dbReference>
<feature type="domain" description="T-box" evidence="8">
    <location>
        <begin position="78"/>
        <end position="259"/>
    </location>
</feature>
<comment type="subcellular location">
    <subcellularLocation>
        <location evidence="1 6">Nucleus</location>
    </subcellularLocation>
</comment>
<keyword evidence="5 6" id="KW-0539">Nucleus</keyword>
<dbReference type="SMART" id="SM00425">
    <property type="entry name" value="TBOX"/>
    <property type="match status" value="1"/>
</dbReference>
<evidence type="ECO:0000256" key="4">
    <source>
        <dbReference type="ARBA" id="ARBA00023163"/>
    </source>
</evidence>
<dbReference type="EMBL" id="CAUEEQ010010104">
    <property type="protein sequence ID" value="CAJ0934152.1"/>
    <property type="molecule type" value="Genomic_DNA"/>
</dbReference>
<dbReference type="InterPro" id="IPR008967">
    <property type="entry name" value="p53-like_TF_DNA-bd_sf"/>
</dbReference>
<dbReference type="InterPro" id="IPR046360">
    <property type="entry name" value="T-box_DNA-bd"/>
</dbReference>
<feature type="region of interest" description="Disordered" evidence="7">
    <location>
        <begin position="25"/>
        <end position="55"/>
    </location>
</feature>